<comment type="function">
    <text evidence="9">Probable transcriptional factor. Binds to the promoter of the SQUAMOSA gene.</text>
</comment>
<feature type="region of interest" description="Disordered" evidence="11">
    <location>
        <begin position="61"/>
        <end position="122"/>
    </location>
</feature>
<evidence type="ECO:0000256" key="5">
    <source>
        <dbReference type="ARBA" id="ARBA00023015"/>
    </source>
</evidence>
<evidence type="ECO:0000256" key="2">
    <source>
        <dbReference type="ARBA" id="ARBA00022723"/>
    </source>
</evidence>
<keyword evidence="14" id="KW-1185">Reference proteome</keyword>
<dbReference type="AlphaFoldDB" id="A0ABD2Y2N9"/>
<dbReference type="PANTHER" id="PTHR31251">
    <property type="entry name" value="SQUAMOSA PROMOTER-BINDING-LIKE PROTEIN 4"/>
    <property type="match status" value="1"/>
</dbReference>
<dbReference type="GO" id="GO:0005634">
    <property type="term" value="C:nucleus"/>
    <property type="evidence" value="ECO:0007669"/>
    <property type="project" value="UniProtKB-SubCell"/>
</dbReference>
<keyword evidence="4" id="KW-0862">Zinc</keyword>
<dbReference type="GO" id="GO:0008270">
    <property type="term" value="F:zinc ion binding"/>
    <property type="evidence" value="ECO:0007669"/>
    <property type="project" value="UniProtKB-KW"/>
</dbReference>
<dbReference type="FunFam" id="4.10.1100.10:FF:000001">
    <property type="entry name" value="Squamosa promoter-binding-like protein 14"/>
    <property type="match status" value="1"/>
</dbReference>
<keyword evidence="2" id="KW-0479">Metal-binding</keyword>
<keyword evidence="3 10" id="KW-0863">Zinc-finger</keyword>
<dbReference type="GO" id="GO:0003677">
    <property type="term" value="F:DNA binding"/>
    <property type="evidence" value="ECO:0007669"/>
    <property type="project" value="UniProtKB-KW"/>
</dbReference>
<evidence type="ECO:0000313" key="14">
    <source>
        <dbReference type="Proteomes" id="UP001630127"/>
    </source>
</evidence>
<dbReference type="Pfam" id="PF03110">
    <property type="entry name" value="SBP"/>
    <property type="match status" value="1"/>
</dbReference>
<evidence type="ECO:0000256" key="11">
    <source>
        <dbReference type="SAM" id="MobiDB-lite"/>
    </source>
</evidence>
<evidence type="ECO:0000313" key="13">
    <source>
        <dbReference type="EMBL" id="KAL3501011.1"/>
    </source>
</evidence>
<proteinExistence type="predicted"/>
<evidence type="ECO:0000256" key="8">
    <source>
        <dbReference type="ARBA" id="ARBA00023242"/>
    </source>
</evidence>
<accession>A0ABD2Y2N9</accession>
<protein>
    <recommendedName>
        <fullName evidence="12">SBP-type domain-containing protein</fullName>
    </recommendedName>
</protein>
<reference evidence="13 14" key="1">
    <citation type="submission" date="2024-11" db="EMBL/GenBank/DDBJ databases">
        <title>A near-complete genome assembly of Cinchona calisaya.</title>
        <authorList>
            <person name="Lian D.C."/>
            <person name="Zhao X.W."/>
            <person name="Wei L."/>
        </authorList>
    </citation>
    <scope>NUCLEOTIDE SEQUENCE [LARGE SCALE GENOMIC DNA]</scope>
    <source>
        <tissue evidence="13">Nenye</tissue>
    </source>
</reference>
<evidence type="ECO:0000256" key="1">
    <source>
        <dbReference type="ARBA" id="ARBA00004123"/>
    </source>
</evidence>
<keyword evidence="7" id="KW-0804">Transcription</keyword>
<feature type="compositionally biased region" description="Low complexity" evidence="11">
    <location>
        <begin position="70"/>
        <end position="82"/>
    </location>
</feature>
<dbReference type="PROSITE" id="PS51141">
    <property type="entry name" value="ZF_SBP"/>
    <property type="match status" value="1"/>
</dbReference>
<evidence type="ECO:0000256" key="10">
    <source>
        <dbReference type="PROSITE-ProRule" id="PRU00470"/>
    </source>
</evidence>
<dbReference type="InterPro" id="IPR036893">
    <property type="entry name" value="SBP_sf"/>
</dbReference>
<dbReference type="Proteomes" id="UP001630127">
    <property type="component" value="Unassembled WGS sequence"/>
</dbReference>
<dbReference type="Gene3D" id="4.10.1100.10">
    <property type="entry name" value="Transcription factor, SBP-box domain"/>
    <property type="match status" value="1"/>
</dbReference>
<dbReference type="InterPro" id="IPR044817">
    <property type="entry name" value="SBP-like"/>
</dbReference>
<evidence type="ECO:0000256" key="9">
    <source>
        <dbReference type="ARBA" id="ARBA00056472"/>
    </source>
</evidence>
<comment type="subcellular location">
    <subcellularLocation>
        <location evidence="1">Nucleus</location>
    </subcellularLocation>
</comment>
<name>A0ABD2Y2N9_9GENT</name>
<dbReference type="SUPFAM" id="SSF103612">
    <property type="entry name" value="SBT domain"/>
    <property type="match status" value="1"/>
</dbReference>
<dbReference type="EMBL" id="JBJUIK010000015">
    <property type="protein sequence ID" value="KAL3501011.1"/>
    <property type="molecule type" value="Genomic_DNA"/>
</dbReference>
<dbReference type="PANTHER" id="PTHR31251:SF74">
    <property type="entry name" value="SQUAMOSA PROMOTER-BINDING-LIKE PROTEIN 2"/>
    <property type="match status" value="1"/>
</dbReference>
<keyword evidence="5" id="KW-0805">Transcription regulation</keyword>
<keyword evidence="6" id="KW-0238">DNA-binding</keyword>
<evidence type="ECO:0000256" key="6">
    <source>
        <dbReference type="ARBA" id="ARBA00023125"/>
    </source>
</evidence>
<sequence>MNSFSEMEWTAKWDWDNLIAFNSKACESLKRLQSTDWGIEDEGEMDAVSFDLSGIGGSTGGSGSDFVHGSSVKSSKSASTDSSPKEGMKTSTFTFERFEGSPGAVMKEPVPPPGEDLSRMPSPLESSVVSVEPLIGLKLGKRTYFENNSVGSSIKSPCYSGVPVSSISATKKTKSSCPNATIPRCQVEGCNLDLSKAKDYHRKHRICDKHSKCPKVTVVGIERRFCQQCSRFHSLEEFDGKKRSCRRRLSDHNARRRKPRQETIQFNSAKLSSSFYDGRQQMNFSWNTGNATWENVCGSKFTLAKHLNLKPEKVKQPPFPRIELPCATTIHGQSSNDLLTSKGTAAYSFKQGFKESISSNLDAAPESRALSLLSTNSLGSSEPESVSFDHPLHANPSAFPQGLPLASSEYWQFEPQSSTHFLTFTGSSNIGGHFQEIQLFKPQYQNDVYPNAWF</sequence>
<comment type="caution">
    <text evidence="13">The sequence shown here is derived from an EMBL/GenBank/DDBJ whole genome shotgun (WGS) entry which is preliminary data.</text>
</comment>
<keyword evidence="8" id="KW-0539">Nucleus</keyword>
<gene>
    <name evidence="13" type="ORF">ACH5RR_035460</name>
</gene>
<feature type="domain" description="SBP-type" evidence="12">
    <location>
        <begin position="182"/>
        <end position="259"/>
    </location>
</feature>
<evidence type="ECO:0000259" key="12">
    <source>
        <dbReference type="PROSITE" id="PS51141"/>
    </source>
</evidence>
<organism evidence="13 14">
    <name type="scientific">Cinchona calisaya</name>
    <dbReference type="NCBI Taxonomy" id="153742"/>
    <lineage>
        <taxon>Eukaryota</taxon>
        <taxon>Viridiplantae</taxon>
        <taxon>Streptophyta</taxon>
        <taxon>Embryophyta</taxon>
        <taxon>Tracheophyta</taxon>
        <taxon>Spermatophyta</taxon>
        <taxon>Magnoliopsida</taxon>
        <taxon>eudicotyledons</taxon>
        <taxon>Gunneridae</taxon>
        <taxon>Pentapetalae</taxon>
        <taxon>asterids</taxon>
        <taxon>lamiids</taxon>
        <taxon>Gentianales</taxon>
        <taxon>Rubiaceae</taxon>
        <taxon>Cinchonoideae</taxon>
        <taxon>Cinchoneae</taxon>
        <taxon>Cinchona</taxon>
    </lineage>
</organism>
<evidence type="ECO:0000256" key="3">
    <source>
        <dbReference type="ARBA" id="ARBA00022771"/>
    </source>
</evidence>
<dbReference type="InterPro" id="IPR004333">
    <property type="entry name" value="SBP_dom"/>
</dbReference>
<evidence type="ECO:0000256" key="7">
    <source>
        <dbReference type="ARBA" id="ARBA00023163"/>
    </source>
</evidence>
<evidence type="ECO:0000256" key="4">
    <source>
        <dbReference type="ARBA" id="ARBA00022833"/>
    </source>
</evidence>